<organism evidence="4 5">
    <name type="scientific">Nocardia seriolae</name>
    <dbReference type="NCBI Taxonomy" id="37332"/>
    <lineage>
        <taxon>Bacteria</taxon>
        <taxon>Bacillati</taxon>
        <taxon>Actinomycetota</taxon>
        <taxon>Actinomycetes</taxon>
        <taxon>Mycobacteriales</taxon>
        <taxon>Nocardiaceae</taxon>
        <taxon>Nocardia</taxon>
    </lineage>
</organism>
<evidence type="ECO:0000256" key="1">
    <source>
        <dbReference type="SAM" id="MobiDB-lite"/>
    </source>
</evidence>
<dbReference type="PROSITE" id="PS51257">
    <property type="entry name" value="PROKAR_LIPOPROTEIN"/>
    <property type="match status" value="1"/>
</dbReference>
<feature type="region of interest" description="Disordered" evidence="1">
    <location>
        <begin position="34"/>
        <end position="56"/>
    </location>
</feature>
<dbReference type="EMBL" id="CP017839">
    <property type="protein sequence ID" value="APA99833.1"/>
    <property type="molecule type" value="Genomic_DNA"/>
</dbReference>
<dbReference type="InterPro" id="IPR056463">
    <property type="entry name" value="DUF7373_C"/>
</dbReference>
<reference evidence="4 5" key="1">
    <citation type="submission" date="2016-10" db="EMBL/GenBank/DDBJ databases">
        <title>Genome sequence of Nocardia seriolae strain EM150506, isolated from Anguila japonica.</title>
        <authorList>
            <person name="Han H.-J."/>
        </authorList>
    </citation>
    <scope>NUCLEOTIDE SEQUENCE [LARGE SCALE GENOMIC DNA]</scope>
    <source>
        <strain evidence="4 5">EM150506</strain>
    </source>
</reference>
<evidence type="ECO:0000313" key="5">
    <source>
        <dbReference type="Proteomes" id="UP000180166"/>
    </source>
</evidence>
<feature type="domain" description="DUF7373" evidence="2">
    <location>
        <begin position="54"/>
        <end position="250"/>
    </location>
</feature>
<evidence type="ECO:0000259" key="2">
    <source>
        <dbReference type="Pfam" id="PF24088"/>
    </source>
</evidence>
<protein>
    <submittedName>
        <fullName evidence="4">Uncharacterized protein</fullName>
    </submittedName>
</protein>
<gene>
    <name evidence="4" type="ORF">NS506_05794</name>
</gene>
<dbReference type="RefSeq" id="WP_143161280.1">
    <property type="nucleotide sequence ID" value="NZ_BAAARX010000002.1"/>
</dbReference>
<dbReference type="Pfam" id="PF24092">
    <property type="entry name" value="DUF7373_C"/>
    <property type="match status" value="1"/>
</dbReference>
<proteinExistence type="predicted"/>
<dbReference type="Proteomes" id="UP000180166">
    <property type="component" value="Chromosome"/>
</dbReference>
<feature type="domain" description="DUF7373" evidence="3">
    <location>
        <begin position="255"/>
        <end position="411"/>
    </location>
</feature>
<name>A0ABC8AZU1_9NOCA</name>
<dbReference type="AlphaFoldDB" id="A0ABC8AZU1"/>
<dbReference type="GeneID" id="93376300"/>
<sequence length="412" mass="43147">MSARTIRRCATGALTAALLLTGCSVPGHPRPAPPDLTALDLGPYSSDPPAAAPVGTEADGRVLESVRMGEAVIDPIEADPTLKYGLGNAASVPIPAAQKAVYLSEPVRAVLAEYGMLAGFSVGGMDSELNPSVAVGHARLLNVMLLRFPDAAAAERAAARIDAVDAAVSTENVPVSIPDHPGAHAHWRPGVPTLAATRAQDAYVITVLAGYPATDLAALTGMARNALTAQVTRLHGFQPTPVGAFAALPLDTDGMLARMLPEAPGVWPRPTVLAPIADKNAGWRARLLPSGVVYGPRASHRWGSWKKDDSTGDAVIALRGTNLLVRFPTPVAAREEFLATADEVSGDGMRAASPPAGIPDARCMESVEHGPYEVRFACRALYGVYDVQVFSRTLVDAQRRIAAQYALLVRSA</sequence>
<dbReference type="KEGG" id="nsr:NS506_05794"/>
<evidence type="ECO:0000313" key="4">
    <source>
        <dbReference type="EMBL" id="APA99833.1"/>
    </source>
</evidence>
<dbReference type="InterPro" id="IPR055797">
    <property type="entry name" value="DUF7373"/>
</dbReference>
<accession>A0ABC8AZU1</accession>
<evidence type="ECO:0000259" key="3">
    <source>
        <dbReference type="Pfam" id="PF24092"/>
    </source>
</evidence>
<dbReference type="Pfam" id="PF24088">
    <property type="entry name" value="DUF7373"/>
    <property type="match status" value="1"/>
</dbReference>